<evidence type="ECO:0000313" key="2">
    <source>
        <dbReference type="EMBL" id="KAA5543745.1"/>
    </source>
</evidence>
<dbReference type="RefSeq" id="WP_150076497.1">
    <property type="nucleotide sequence ID" value="NZ_VWOX01000005.1"/>
</dbReference>
<evidence type="ECO:0000256" key="1">
    <source>
        <dbReference type="SAM" id="MobiDB-lite"/>
    </source>
</evidence>
<gene>
    <name evidence="2" type="ORF">FYK55_11200</name>
</gene>
<protein>
    <submittedName>
        <fullName evidence="2">Uncharacterized protein</fullName>
    </submittedName>
</protein>
<dbReference type="AlphaFoldDB" id="A0A5M6DEW5"/>
<comment type="caution">
    <text evidence="2">The sequence shown here is derived from an EMBL/GenBank/DDBJ whole genome shotgun (WGS) entry which is preliminary data.</text>
</comment>
<evidence type="ECO:0000313" key="3">
    <source>
        <dbReference type="Proteomes" id="UP000324479"/>
    </source>
</evidence>
<keyword evidence="3" id="KW-1185">Reference proteome</keyword>
<proteinExistence type="predicted"/>
<feature type="region of interest" description="Disordered" evidence="1">
    <location>
        <begin position="37"/>
        <end position="68"/>
    </location>
</feature>
<reference evidence="2 3" key="1">
    <citation type="submission" date="2019-08" db="EMBL/GenBank/DDBJ databases">
        <authorList>
            <person name="Dhanesh K."/>
            <person name="Kumar G."/>
            <person name="Sasikala C."/>
            <person name="Venkata Ramana C."/>
        </authorList>
    </citation>
    <scope>NUCLEOTIDE SEQUENCE [LARGE SCALE GENOMIC DNA]</scope>
    <source>
        <strain evidence="2 3">JC645</strain>
    </source>
</reference>
<organism evidence="2 3">
    <name type="scientific">Roseiconus nitratireducens</name>
    <dbReference type="NCBI Taxonomy" id="2605748"/>
    <lineage>
        <taxon>Bacteria</taxon>
        <taxon>Pseudomonadati</taxon>
        <taxon>Planctomycetota</taxon>
        <taxon>Planctomycetia</taxon>
        <taxon>Pirellulales</taxon>
        <taxon>Pirellulaceae</taxon>
        <taxon>Roseiconus</taxon>
    </lineage>
</organism>
<dbReference type="Proteomes" id="UP000324479">
    <property type="component" value="Unassembled WGS sequence"/>
</dbReference>
<name>A0A5M6DEW5_9BACT</name>
<accession>A0A5M6DEW5</accession>
<sequence length="68" mass="7105">MIITFPSHICIETVHGLRQQVLVAALNRGLNATDTMPEAAMADGSVGSLASNRRPTQSGSAADDPDRA</sequence>
<dbReference type="EMBL" id="VWOX01000005">
    <property type="protein sequence ID" value="KAA5543745.1"/>
    <property type="molecule type" value="Genomic_DNA"/>
</dbReference>
<feature type="compositionally biased region" description="Polar residues" evidence="1">
    <location>
        <begin position="48"/>
        <end position="60"/>
    </location>
</feature>